<dbReference type="HOGENOM" id="CLU_1814042_0_0_5"/>
<organism evidence="2 3">
    <name type="scientific">Puniceispirillum marinum (strain IMCC1322)</name>
    <dbReference type="NCBI Taxonomy" id="488538"/>
    <lineage>
        <taxon>Bacteria</taxon>
        <taxon>Pseudomonadati</taxon>
        <taxon>Pseudomonadota</taxon>
        <taxon>Alphaproteobacteria</taxon>
        <taxon>Candidatus Puniceispirillales</taxon>
        <taxon>Candidatus Puniceispirillaceae</taxon>
        <taxon>Candidatus Puniceispirillum</taxon>
    </lineage>
</organism>
<dbReference type="RefSeq" id="WP_013046544.1">
    <property type="nucleotide sequence ID" value="NC_014010.1"/>
</dbReference>
<evidence type="ECO:0000313" key="2">
    <source>
        <dbReference type="EMBL" id="ADE39917.1"/>
    </source>
</evidence>
<keyword evidence="1" id="KW-1133">Transmembrane helix</keyword>
<dbReference type="Proteomes" id="UP000007460">
    <property type="component" value="Chromosome"/>
</dbReference>
<protein>
    <submittedName>
        <fullName evidence="2">Predicted membrane protein</fullName>
    </submittedName>
</protein>
<sequence length="142" mass="15185">MSLIVALKFFHYLSLFLAGGLGVANALLAKAHQKAQMPPAPPVQQTMMTLARLGLVAIVILWVTGIILTNQIYGSFNLGWAFHLKLLGATILLLVIAFLNFHLAMSAKKGIPPNPKIMNAIPYIARTSLAAILIGIAIVTTA</sequence>
<keyword evidence="3" id="KW-1185">Reference proteome</keyword>
<accession>D5BUH0</accession>
<feature type="transmembrane region" description="Helical" evidence="1">
    <location>
        <begin position="50"/>
        <end position="68"/>
    </location>
</feature>
<feature type="transmembrane region" description="Helical" evidence="1">
    <location>
        <begin position="12"/>
        <end position="29"/>
    </location>
</feature>
<evidence type="ECO:0000313" key="3">
    <source>
        <dbReference type="Proteomes" id="UP000007460"/>
    </source>
</evidence>
<evidence type="ECO:0000256" key="1">
    <source>
        <dbReference type="SAM" id="Phobius"/>
    </source>
</evidence>
<dbReference type="EMBL" id="CP001751">
    <property type="protein sequence ID" value="ADE39917.1"/>
    <property type="molecule type" value="Genomic_DNA"/>
</dbReference>
<name>D5BUH0_PUNMI</name>
<dbReference type="AlphaFoldDB" id="D5BUH0"/>
<dbReference type="KEGG" id="apb:SAR116_1674"/>
<proteinExistence type="predicted"/>
<gene>
    <name evidence="2" type="ordered locus">SAR116_1674</name>
</gene>
<dbReference type="eggNOG" id="ENOG50335GF">
    <property type="taxonomic scope" value="Bacteria"/>
</dbReference>
<dbReference type="OrthoDB" id="8481333at2"/>
<keyword evidence="1" id="KW-0812">Transmembrane</keyword>
<reference evidence="2 3" key="1">
    <citation type="journal article" date="2010" name="J. Bacteriol.">
        <title>Complete genome sequence of "Candidatus Puniceispirillum marinum" IMCC1322, a representative of the SAR116 clade in the Alphaproteobacteria.</title>
        <authorList>
            <person name="Oh H.M."/>
            <person name="Kwon K.K."/>
            <person name="Kang I."/>
            <person name="Kang S.G."/>
            <person name="Lee J.H."/>
            <person name="Kim S.J."/>
            <person name="Cho J.C."/>
        </authorList>
    </citation>
    <scope>NUCLEOTIDE SEQUENCE [LARGE SCALE GENOMIC DNA]</scope>
    <source>
        <strain evidence="2 3">IMCC1322</strain>
    </source>
</reference>
<feature type="transmembrane region" description="Helical" evidence="1">
    <location>
        <begin position="80"/>
        <end position="99"/>
    </location>
</feature>
<keyword evidence="1" id="KW-0472">Membrane</keyword>
<feature type="transmembrane region" description="Helical" evidence="1">
    <location>
        <begin position="120"/>
        <end position="139"/>
    </location>
</feature>